<name>A0A1L4D4B4_9BACT</name>
<dbReference type="SUPFAM" id="SSF53822">
    <property type="entry name" value="Periplasmic binding protein-like I"/>
    <property type="match status" value="1"/>
</dbReference>
<dbReference type="EMBL" id="CP017834">
    <property type="protein sequence ID" value="APJ05020.1"/>
    <property type="molecule type" value="Genomic_DNA"/>
</dbReference>
<evidence type="ECO:0000256" key="4">
    <source>
        <dbReference type="ARBA" id="ARBA00022729"/>
    </source>
</evidence>
<dbReference type="Proteomes" id="UP000184731">
    <property type="component" value="Chromosome"/>
</dbReference>
<dbReference type="GO" id="GO:0005886">
    <property type="term" value="C:plasma membrane"/>
    <property type="evidence" value="ECO:0007669"/>
    <property type="project" value="UniProtKB-SubCell"/>
</dbReference>
<evidence type="ECO:0000256" key="3">
    <source>
        <dbReference type="ARBA" id="ARBA00022475"/>
    </source>
</evidence>
<evidence type="ECO:0000256" key="2">
    <source>
        <dbReference type="ARBA" id="ARBA00008610"/>
    </source>
</evidence>
<sequence length="307" mass="33582">MILDKAGKDDNSFNQEAYNGFEKAFKTLPVAKDSKVIEAKEDGQLNQSVRSFIKGKCSVIFSVGVNNADAIKKIAPKYPDQKFVVIDTTVDYKNVRSVVFKDEQGAFLMGAIAAIKSQSGIVGMIGGMNIPLIHRFETAYTAGAKHVNPKIKVMVGYVGVSVEAWNNPTKAQELALNQFNQGADIIFHAAGGSGLGVFNAAEKASKPNSKKYAIGCDSNQNWIKPGIILTSMTKGVEKSVVDAVKELIDDKFTTGTYSYSLSNEGIDWAYDKYNKNLFSENEIKKINEIKKELVLDKIITTSKEAKN</sequence>
<comment type="similarity">
    <text evidence="2">Belongs to the BMP lipoprotein family.</text>
</comment>
<dbReference type="PANTHER" id="PTHR34296:SF2">
    <property type="entry name" value="ABC TRANSPORTER GUANOSINE-BINDING PROTEIN NUPN"/>
    <property type="match status" value="1"/>
</dbReference>
<dbReference type="AlphaFoldDB" id="A0A1L4D4B4"/>
<reference evidence="8 9" key="1">
    <citation type="submission" date="2016-10" db="EMBL/GenBank/DDBJ databases">
        <title>Silvanigrella aquatica sp. nov., isolated from a freshwater lake located in the Black Forest, Germany, description of Silvanigrellaceae fam. nov., Silvanigrellales ord. nov., reclassification of the order Bdellovibrionales in the class Oligoflexia, reclassification of the families Bacteriovoracaceae and Halobacteriovoraceae in the new order Bacteriovoracales ord. nov., and reclassification of the family Pseudobacteriovoracaceae in the order Oligoflexiales.</title>
        <authorList>
            <person name="Hahn M.W."/>
            <person name="Schmidt J."/>
            <person name="Koll U."/>
            <person name="Rohde M."/>
            <person name="Verbag S."/>
            <person name="Pitt A."/>
            <person name="Nakai R."/>
            <person name="Naganuma T."/>
            <person name="Lang E."/>
        </authorList>
    </citation>
    <scope>NUCLEOTIDE SEQUENCE [LARGE SCALE GENOMIC DNA]</scope>
    <source>
        <strain evidence="8 9">MWH-Nonnen-W8red</strain>
    </source>
</reference>
<evidence type="ECO:0000313" key="8">
    <source>
        <dbReference type="EMBL" id="APJ05020.1"/>
    </source>
</evidence>
<feature type="domain" description="ABC transporter substrate-binding protein PnrA-like" evidence="7">
    <location>
        <begin position="2"/>
        <end position="299"/>
    </location>
</feature>
<gene>
    <name evidence="8" type="ORF">AXG55_00195</name>
</gene>
<dbReference type="STRING" id="1915309.AXG55_00195"/>
<evidence type="ECO:0000256" key="5">
    <source>
        <dbReference type="ARBA" id="ARBA00023136"/>
    </source>
</evidence>
<accession>A0A1L4D4B4</accession>
<dbReference type="InterPro" id="IPR050957">
    <property type="entry name" value="BMP_lipoprotein"/>
</dbReference>
<dbReference type="InterPro" id="IPR028082">
    <property type="entry name" value="Peripla_BP_I"/>
</dbReference>
<dbReference type="Pfam" id="PF02608">
    <property type="entry name" value="Bmp"/>
    <property type="match status" value="1"/>
</dbReference>
<keyword evidence="6" id="KW-0449">Lipoprotein</keyword>
<comment type="subcellular location">
    <subcellularLocation>
        <location evidence="1">Cell membrane</location>
        <topology evidence="1">Lipid-anchor</topology>
    </subcellularLocation>
</comment>
<evidence type="ECO:0000256" key="1">
    <source>
        <dbReference type="ARBA" id="ARBA00004193"/>
    </source>
</evidence>
<protein>
    <recommendedName>
        <fullName evidence="7">ABC transporter substrate-binding protein PnrA-like domain-containing protein</fullName>
    </recommendedName>
</protein>
<dbReference type="PANTHER" id="PTHR34296">
    <property type="entry name" value="TRANSCRIPTIONAL ACTIVATOR PROTEIN MED"/>
    <property type="match status" value="1"/>
</dbReference>
<organism evidence="8 9">
    <name type="scientific">Silvanigrella aquatica</name>
    <dbReference type="NCBI Taxonomy" id="1915309"/>
    <lineage>
        <taxon>Bacteria</taxon>
        <taxon>Pseudomonadati</taxon>
        <taxon>Bdellovibrionota</taxon>
        <taxon>Oligoflexia</taxon>
        <taxon>Silvanigrellales</taxon>
        <taxon>Silvanigrellaceae</taxon>
        <taxon>Silvanigrella</taxon>
    </lineage>
</organism>
<proteinExistence type="inferred from homology"/>
<keyword evidence="9" id="KW-1185">Reference proteome</keyword>
<evidence type="ECO:0000313" key="9">
    <source>
        <dbReference type="Proteomes" id="UP000184731"/>
    </source>
</evidence>
<keyword evidence="5" id="KW-0472">Membrane</keyword>
<dbReference type="InterPro" id="IPR003760">
    <property type="entry name" value="PnrA-like"/>
</dbReference>
<evidence type="ECO:0000256" key="6">
    <source>
        <dbReference type="ARBA" id="ARBA00023288"/>
    </source>
</evidence>
<evidence type="ECO:0000259" key="7">
    <source>
        <dbReference type="Pfam" id="PF02608"/>
    </source>
</evidence>
<keyword evidence="4" id="KW-0732">Signal</keyword>
<keyword evidence="3" id="KW-1003">Cell membrane</keyword>
<dbReference type="KEGG" id="saqi:AXG55_00195"/>
<dbReference type="CDD" id="cd06354">
    <property type="entry name" value="PBP1_PrnA-like"/>
    <property type="match status" value="1"/>
</dbReference>
<dbReference type="Gene3D" id="3.40.50.2300">
    <property type="match status" value="2"/>
</dbReference>